<protein>
    <submittedName>
        <fullName evidence="2">Uncharacterized protein</fullName>
    </submittedName>
</protein>
<proteinExistence type="predicted"/>
<dbReference type="OrthoDB" id="10018010at2"/>
<reference evidence="2 3" key="1">
    <citation type="submission" date="2019-06" db="EMBL/GenBank/DDBJ databases">
        <title>Draft genome sequence of Miniimonas arenae KCTC 19750T isolated from sea sand.</title>
        <authorList>
            <person name="Park S.-J."/>
        </authorList>
    </citation>
    <scope>NUCLEOTIDE SEQUENCE [LARGE SCALE GENOMIC DNA]</scope>
    <source>
        <strain evidence="2 3">KCTC 19750</strain>
    </source>
</reference>
<dbReference type="AlphaFoldDB" id="A0A5C5BCX6"/>
<dbReference type="RefSeq" id="WP_139986437.1">
    <property type="nucleotide sequence ID" value="NZ_VENP01000015.1"/>
</dbReference>
<sequence>MTRRLLGEAAAVVAAGALAFALGAPAPGVVVTVLAVAALAALGHLIPDSDETAWPRLPAPERGGRRAEVYRLSWQTGRDGAAASGAVLRLRQAIALRRRSAAPEQAEELDRLAGQLDRREGAAVQRVLEDLEAMARRDGASPRPDGPRGSAR</sequence>
<dbReference type="Proteomes" id="UP000313849">
    <property type="component" value="Unassembled WGS sequence"/>
</dbReference>
<accession>A0A5C5BCX6</accession>
<evidence type="ECO:0000256" key="1">
    <source>
        <dbReference type="SAM" id="MobiDB-lite"/>
    </source>
</evidence>
<comment type="caution">
    <text evidence="2">The sequence shown here is derived from an EMBL/GenBank/DDBJ whole genome shotgun (WGS) entry which is preliminary data.</text>
</comment>
<feature type="region of interest" description="Disordered" evidence="1">
    <location>
        <begin position="132"/>
        <end position="152"/>
    </location>
</feature>
<evidence type="ECO:0000313" key="3">
    <source>
        <dbReference type="Proteomes" id="UP000313849"/>
    </source>
</evidence>
<keyword evidence="3" id="KW-1185">Reference proteome</keyword>
<evidence type="ECO:0000313" key="2">
    <source>
        <dbReference type="EMBL" id="TNU75786.1"/>
    </source>
</evidence>
<organism evidence="2 3">
    <name type="scientific">Miniimonas arenae</name>
    <dbReference type="NCBI Taxonomy" id="676201"/>
    <lineage>
        <taxon>Bacteria</taxon>
        <taxon>Bacillati</taxon>
        <taxon>Actinomycetota</taxon>
        <taxon>Actinomycetes</taxon>
        <taxon>Micrococcales</taxon>
        <taxon>Beutenbergiaceae</taxon>
        <taxon>Miniimonas</taxon>
    </lineage>
</organism>
<name>A0A5C5BCX6_9MICO</name>
<dbReference type="EMBL" id="VENP01000015">
    <property type="protein sequence ID" value="TNU75786.1"/>
    <property type="molecule type" value="Genomic_DNA"/>
</dbReference>
<gene>
    <name evidence="2" type="ORF">FH969_05675</name>
</gene>